<dbReference type="CDD" id="cd16922">
    <property type="entry name" value="HATPase_EvgS-ArcB-TorS-like"/>
    <property type="match status" value="1"/>
</dbReference>
<dbReference type="PANTHER" id="PTHR45339">
    <property type="entry name" value="HYBRID SIGNAL TRANSDUCTION HISTIDINE KINASE J"/>
    <property type="match status" value="1"/>
</dbReference>
<dbReference type="SMART" id="SM00091">
    <property type="entry name" value="PAS"/>
    <property type="match status" value="1"/>
</dbReference>
<dbReference type="AlphaFoldDB" id="A0A2V3TU58"/>
<dbReference type="Pfam" id="PF02518">
    <property type="entry name" value="HATPase_c"/>
    <property type="match status" value="1"/>
</dbReference>
<dbReference type="Gene3D" id="3.40.50.2300">
    <property type="match status" value="2"/>
</dbReference>
<dbReference type="CDD" id="cd00082">
    <property type="entry name" value="HisKA"/>
    <property type="match status" value="1"/>
</dbReference>
<comment type="subcellular location">
    <subcellularLocation>
        <location evidence="2">Membrane</location>
    </subcellularLocation>
</comment>
<dbReference type="SUPFAM" id="SSF55874">
    <property type="entry name" value="ATPase domain of HSP90 chaperone/DNA topoisomerase II/histidine kinase"/>
    <property type="match status" value="1"/>
</dbReference>
<dbReference type="PROSITE" id="PS50109">
    <property type="entry name" value="HIS_KIN"/>
    <property type="match status" value="1"/>
</dbReference>
<evidence type="ECO:0000256" key="7">
    <source>
        <dbReference type="ARBA" id="ARBA00022741"/>
    </source>
</evidence>
<dbReference type="Gene3D" id="1.10.287.130">
    <property type="match status" value="1"/>
</dbReference>
<keyword evidence="10 14" id="KW-1133">Transmembrane helix</keyword>
<feature type="transmembrane region" description="Helical" evidence="14">
    <location>
        <begin position="12"/>
        <end position="31"/>
    </location>
</feature>
<evidence type="ECO:0000259" key="16">
    <source>
        <dbReference type="PROSITE" id="PS50110"/>
    </source>
</evidence>
<reference evidence="18 19" key="1">
    <citation type="submission" date="2018-05" db="EMBL/GenBank/DDBJ databases">
        <title>Genomic Encyclopedia of Type Strains, Phase IV (KMG-IV): sequencing the most valuable type-strain genomes for metagenomic binning, comparative biology and taxonomic classification.</title>
        <authorList>
            <person name="Goeker M."/>
        </authorList>
    </citation>
    <scope>NUCLEOTIDE SEQUENCE [LARGE SCALE GENOMIC DNA]</scope>
    <source>
        <strain evidence="18 19">DSM 6462</strain>
    </source>
</reference>
<dbReference type="SMART" id="SM00448">
    <property type="entry name" value="REC"/>
    <property type="match status" value="2"/>
</dbReference>
<name>A0A2V3TU58_9HYPH</name>
<dbReference type="NCBIfam" id="TIGR00229">
    <property type="entry name" value="sensory_box"/>
    <property type="match status" value="1"/>
</dbReference>
<dbReference type="InterPro" id="IPR013767">
    <property type="entry name" value="PAS_fold"/>
</dbReference>
<dbReference type="SMART" id="SM00388">
    <property type="entry name" value="HisKA"/>
    <property type="match status" value="1"/>
</dbReference>
<dbReference type="Proteomes" id="UP000248021">
    <property type="component" value="Unassembled WGS sequence"/>
</dbReference>
<feature type="domain" description="Response regulatory" evidence="16">
    <location>
        <begin position="429"/>
        <end position="541"/>
    </location>
</feature>
<evidence type="ECO:0000256" key="2">
    <source>
        <dbReference type="ARBA" id="ARBA00004370"/>
    </source>
</evidence>
<dbReference type="Pfam" id="PF00072">
    <property type="entry name" value="Response_reg"/>
    <property type="match status" value="1"/>
</dbReference>
<dbReference type="InterPro" id="IPR005467">
    <property type="entry name" value="His_kinase_dom"/>
</dbReference>
<evidence type="ECO:0000256" key="11">
    <source>
        <dbReference type="ARBA" id="ARBA00023012"/>
    </source>
</evidence>
<dbReference type="InterPro" id="IPR036890">
    <property type="entry name" value="HATPase_C_sf"/>
</dbReference>
<dbReference type="Pfam" id="PF00512">
    <property type="entry name" value="HisKA"/>
    <property type="match status" value="1"/>
</dbReference>
<dbReference type="EMBL" id="QJJK01000020">
    <property type="protein sequence ID" value="PXW51351.1"/>
    <property type="molecule type" value="Genomic_DNA"/>
</dbReference>
<dbReference type="GO" id="GO:0005524">
    <property type="term" value="F:ATP binding"/>
    <property type="evidence" value="ECO:0007669"/>
    <property type="project" value="UniProtKB-KW"/>
</dbReference>
<dbReference type="RefSeq" id="WP_245450273.1">
    <property type="nucleotide sequence ID" value="NZ_JAHBRY010000001.1"/>
</dbReference>
<dbReference type="SUPFAM" id="SSF47384">
    <property type="entry name" value="Homodimeric domain of signal transducing histidine kinase"/>
    <property type="match status" value="1"/>
</dbReference>
<evidence type="ECO:0000313" key="18">
    <source>
        <dbReference type="EMBL" id="PXW51351.1"/>
    </source>
</evidence>
<feature type="domain" description="PAS" evidence="17">
    <location>
        <begin position="61"/>
        <end position="135"/>
    </location>
</feature>
<dbReference type="InterPro" id="IPR003661">
    <property type="entry name" value="HisK_dim/P_dom"/>
</dbReference>
<dbReference type="InterPro" id="IPR004358">
    <property type="entry name" value="Sig_transdc_His_kin-like_C"/>
</dbReference>
<evidence type="ECO:0000256" key="5">
    <source>
        <dbReference type="ARBA" id="ARBA00022679"/>
    </source>
</evidence>
<dbReference type="GO" id="GO:0000155">
    <property type="term" value="F:phosphorelay sensor kinase activity"/>
    <property type="evidence" value="ECO:0007669"/>
    <property type="project" value="InterPro"/>
</dbReference>
<comment type="caution">
    <text evidence="18">The sequence shown here is derived from an EMBL/GenBank/DDBJ whole genome shotgun (WGS) entry which is preliminary data.</text>
</comment>
<dbReference type="CDD" id="cd00130">
    <property type="entry name" value="PAS"/>
    <property type="match status" value="1"/>
</dbReference>
<evidence type="ECO:0000313" key="19">
    <source>
        <dbReference type="Proteomes" id="UP000248021"/>
    </source>
</evidence>
<keyword evidence="5" id="KW-0808">Transferase</keyword>
<evidence type="ECO:0000256" key="1">
    <source>
        <dbReference type="ARBA" id="ARBA00000085"/>
    </source>
</evidence>
<gene>
    <name evidence="18" type="ORF">C7450_12033</name>
</gene>
<dbReference type="FunFam" id="1.10.287.130:FF:000004">
    <property type="entry name" value="Ethylene receptor 1"/>
    <property type="match status" value="1"/>
</dbReference>
<accession>A0A2V3TU58</accession>
<dbReference type="SUPFAM" id="SSF55785">
    <property type="entry name" value="PYP-like sensor domain (PAS domain)"/>
    <property type="match status" value="1"/>
</dbReference>
<evidence type="ECO:0000256" key="9">
    <source>
        <dbReference type="ARBA" id="ARBA00022840"/>
    </source>
</evidence>
<keyword evidence="11" id="KW-0902">Two-component regulatory system</keyword>
<dbReference type="InterPro" id="IPR000014">
    <property type="entry name" value="PAS"/>
</dbReference>
<dbReference type="PROSITE" id="PS50110">
    <property type="entry name" value="RESPONSE_REGULATORY"/>
    <property type="match status" value="2"/>
</dbReference>
<keyword evidence="8" id="KW-0418">Kinase</keyword>
<feature type="modified residue" description="4-aspartylphosphate" evidence="13">
    <location>
        <position position="477"/>
    </location>
</feature>
<evidence type="ECO:0000256" key="4">
    <source>
        <dbReference type="ARBA" id="ARBA00022553"/>
    </source>
</evidence>
<sequence length="700" mass="75910">MTTDAFNMIWLSPWLGGAIVVVAATLIALAYHARRVMARRLAVAEAEIIALVGRNQALLASEARYRSLAEVRSEFILRYDGDRRITYANEAFAKLMGYEREDLKGAPLSMVIKEIAPSGHGAARSERIEAELETAQGMRWIAWDETAIETSRGPEWQLIGRDETDRLISERALEEGRRKAEAANVAKSRFLATVSHEVRTPLNGILGMADLLGETQLDPEQATYVRAIRTSGDVLLSLIDEILDFSKIEAGKMELTRAPFNLRALVESVVELLAPRAQGKDVEIAAYIAEDVPVRIMGDADRLRQVLMNLAGNAVKFTDRGGVGIRAELAGEGRLRISVLDTGTGIPASRLQDIFGEFEQVDEPSGRRQGGTGLGLAISRRIAEGMNGTISVESVLGKGSTFSVDLPLEAAPETDPADAIERPDLAGQRILIAADSPFEAPFLAAQLTAAGGSLTVLGAEEQAISAMAEGVDIAIIDYALGDERARRLAAAARKAGAWRTIILLSPFERRDIGLPSAAGFDVFLIKPVRSRSLFQQIDGWVSGEPVQHQNALAAERMVAGLQTTGQTARVLLAEDNEINALLTLKALEHFGAKVDWARDGRRALGFAKGMLAGRMPAYDLALLDVRMPEMDGLEVVRQIRALEVGGDSEKRLPIVMLTANAFTEDRQAALSAGADGFLAKPLDRAKLKAWLPARQQREVM</sequence>
<evidence type="ECO:0000256" key="6">
    <source>
        <dbReference type="ARBA" id="ARBA00022692"/>
    </source>
</evidence>
<dbReference type="InterPro" id="IPR003594">
    <property type="entry name" value="HATPase_dom"/>
</dbReference>
<feature type="modified residue" description="4-aspartylphosphate" evidence="13">
    <location>
        <position position="624"/>
    </location>
</feature>
<dbReference type="GO" id="GO:0016020">
    <property type="term" value="C:membrane"/>
    <property type="evidence" value="ECO:0007669"/>
    <property type="project" value="UniProtKB-SubCell"/>
</dbReference>
<dbReference type="InterPro" id="IPR001789">
    <property type="entry name" value="Sig_transdc_resp-reg_receiver"/>
</dbReference>
<dbReference type="Pfam" id="PF00989">
    <property type="entry name" value="PAS"/>
    <property type="match status" value="1"/>
</dbReference>
<dbReference type="EC" id="2.7.13.3" evidence="3"/>
<proteinExistence type="predicted"/>
<evidence type="ECO:0000256" key="13">
    <source>
        <dbReference type="PROSITE-ProRule" id="PRU00169"/>
    </source>
</evidence>
<dbReference type="PANTHER" id="PTHR45339:SF1">
    <property type="entry name" value="HYBRID SIGNAL TRANSDUCTION HISTIDINE KINASE J"/>
    <property type="match status" value="1"/>
</dbReference>
<dbReference type="SUPFAM" id="SSF52172">
    <property type="entry name" value="CheY-like"/>
    <property type="match status" value="2"/>
</dbReference>
<dbReference type="Gene3D" id="3.30.565.10">
    <property type="entry name" value="Histidine kinase-like ATPase, C-terminal domain"/>
    <property type="match status" value="1"/>
</dbReference>
<dbReference type="SMART" id="SM00387">
    <property type="entry name" value="HATPase_c"/>
    <property type="match status" value="1"/>
</dbReference>
<dbReference type="FunFam" id="3.30.565.10:FF:000078">
    <property type="entry name" value="Two-component sensor histidine kinase"/>
    <property type="match status" value="1"/>
</dbReference>
<keyword evidence="4 13" id="KW-0597">Phosphoprotein</keyword>
<evidence type="ECO:0000256" key="14">
    <source>
        <dbReference type="SAM" id="Phobius"/>
    </source>
</evidence>
<evidence type="ECO:0000259" key="17">
    <source>
        <dbReference type="PROSITE" id="PS50112"/>
    </source>
</evidence>
<dbReference type="CDD" id="cd17546">
    <property type="entry name" value="REC_hyHK_CKI1_RcsC-like"/>
    <property type="match status" value="1"/>
</dbReference>
<keyword evidence="6 14" id="KW-0812">Transmembrane</keyword>
<dbReference type="InterPro" id="IPR035965">
    <property type="entry name" value="PAS-like_dom_sf"/>
</dbReference>
<evidence type="ECO:0000256" key="8">
    <source>
        <dbReference type="ARBA" id="ARBA00022777"/>
    </source>
</evidence>
<keyword evidence="7" id="KW-0547">Nucleotide-binding</keyword>
<dbReference type="InterPro" id="IPR036097">
    <property type="entry name" value="HisK_dim/P_sf"/>
</dbReference>
<keyword evidence="19" id="KW-1185">Reference proteome</keyword>
<dbReference type="GO" id="GO:0006355">
    <property type="term" value="P:regulation of DNA-templated transcription"/>
    <property type="evidence" value="ECO:0007669"/>
    <property type="project" value="InterPro"/>
</dbReference>
<organism evidence="18 19">
    <name type="scientific">Chelatococcus asaccharovorans</name>
    <dbReference type="NCBI Taxonomy" id="28210"/>
    <lineage>
        <taxon>Bacteria</taxon>
        <taxon>Pseudomonadati</taxon>
        <taxon>Pseudomonadota</taxon>
        <taxon>Alphaproteobacteria</taxon>
        <taxon>Hyphomicrobiales</taxon>
        <taxon>Chelatococcaceae</taxon>
        <taxon>Chelatococcus</taxon>
    </lineage>
</organism>
<evidence type="ECO:0000256" key="12">
    <source>
        <dbReference type="ARBA" id="ARBA00023136"/>
    </source>
</evidence>
<dbReference type="InterPro" id="IPR011006">
    <property type="entry name" value="CheY-like_superfamily"/>
</dbReference>
<keyword evidence="12 14" id="KW-0472">Membrane</keyword>
<protein>
    <recommendedName>
        <fullName evidence="3">histidine kinase</fullName>
        <ecNumber evidence="3">2.7.13.3</ecNumber>
    </recommendedName>
</protein>
<feature type="domain" description="Histidine kinase" evidence="15">
    <location>
        <begin position="193"/>
        <end position="410"/>
    </location>
</feature>
<dbReference type="PROSITE" id="PS50112">
    <property type="entry name" value="PAS"/>
    <property type="match status" value="1"/>
</dbReference>
<keyword evidence="9" id="KW-0067">ATP-binding</keyword>
<dbReference type="Gene3D" id="3.30.450.20">
    <property type="entry name" value="PAS domain"/>
    <property type="match status" value="1"/>
</dbReference>
<evidence type="ECO:0000256" key="3">
    <source>
        <dbReference type="ARBA" id="ARBA00012438"/>
    </source>
</evidence>
<evidence type="ECO:0000259" key="15">
    <source>
        <dbReference type="PROSITE" id="PS50109"/>
    </source>
</evidence>
<comment type="catalytic activity">
    <reaction evidence="1">
        <text>ATP + protein L-histidine = ADP + protein N-phospho-L-histidine.</text>
        <dbReference type="EC" id="2.7.13.3"/>
    </reaction>
</comment>
<evidence type="ECO:0000256" key="10">
    <source>
        <dbReference type="ARBA" id="ARBA00022989"/>
    </source>
</evidence>
<dbReference type="PRINTS" id="PR00344">
    <property type="entry name" value="BCTRLSENSOR"/>
</dbReference>
<feature type="domain" description="Response regulatory" evidence="16">
    <location>
        <begin position="569"/>
        <end position="695"/>
    </location>
</feature>